<proteinExistence type="predicted"/>
<accession>A0A0L6VUQ6</accession>
<evidence type="ECO:0000313" key="2">
    <source>
        <dbReference type="EMBL" id="KNZ64446.1"/>
    </source>
</evidence>
<keyword evidence="3" id="KW-1185">Reference proteome</keyword>
<dbReference type="PANTHER" id="PTHR11439">
    <property type="entry name" value="GAG-POL-RELATED RETROTRANSPOSON"/>
    <property type="match status" value="1"/>
</dbReference>
<protein>
    <recommendedName>
        <fullName evidence="1">Reverse transcriptase Ty1/copia-type domain-containing protein</fullName>
    </recommendedName>
</protein>
<dbReference type="Proteomes" id="UP000037035">
    <property type="component" value="Unassembled WGS sequence"/>
</dbReference>
<feature type="domain" description="Reverse transcriptase Ty1/copia-type" evidence="1">
    <location>
        <begin position="6"/>
        <end position="128"/>
    </location>
</feature>
<organism evidence="2 3">
    <name type="scientific">Puccinia sorghi</name>
    <dbReference type="NCBI Taxonomy" id="27349"/>
    <lineage>
        <taxon>Eukaryota</taxon>
        <taxon>Fungi</taxon>
        <taxon>Dikarya</taxon>
        <taxon>Basidiomycota</taxon>
        <taxon>Pucciniomycotina</taxon>
        <taxon>Pucciniomycetes</taxon>
        <taxon>Pucciniales</taxon>
        <taxon>Pucciniaceae</taxon>
        <taxon>Puccinia</taxon>
    </lineage>
</organism>
<evidence type="ECO:0000259" key="1">
    <source>
        <dbReference type="Pfam" id="PF07727"/>
    </source>
</evidence>
<comment type="caution">
    <text evidence="2">The sequence shown here is derived from an EMBL/GenBank/DDBJ whole genome shotgun (WGS) entry which is preliminary data.</text>
</comment>
<evidence type="ECO:0000313" key="3">
    <source>
        <dbReference type="Proteomes" id="UP000037035"/>
    </source>
</evidence>
<dbReference type="PANTHER" id="PTHR11439:SF483">
    <property type="entry name" value="PEPTIDE SYNTHASE GLIP-LIKE, PUTATIVE (AFU_ORTHOLOGUE AFUA_3G12920)-RELATED"/>
    <property type="match status" value="1"/>
</dbReference>
<dbReference type="AlphaFoldDB" id="A0A0L6VUQ6"/>
<dbReference type="Pfam" id="PF07727">
    <property type="entry name" value="RVT_2"/>
    <property type="match status" value="1"/>
</dbReference>
<dbReference type="EMBL" id="LAVV01000324">
    <property type="protein sequence ID" value="KNZ64446.1"/>
    <property type="molecule type" value="Genomic_DNA"/>
</dbReference>
<reference evidence="2 3" key="1">
    <citation type="submission" date="2015-08" db="EMBL/GenBank/DDBJ databases">
        <title>Next Generation Sequencing and Analysis of the Genome of Puccinia sorghi L Schw, the Causal Agent of Maize Common Rust.</title>
        <authorList>
            <person name="Rochi L."/>
            <person name="Burguener G."/>
            <person name="Darino M."/>
            <person name="Turjanski A."/>
            <person name="Kreff E."/>
            <person name="Dieguez M.J."/>
            <person name="Sacco F."/>
        </authorList>
    </citation>
    <scope>NUCLEOTIDE SEQUENCE [LARGE SCALE GENOMIC DNA]</scope>
    <source>
        <strain evidence="2 3">RO10H11247</strain>
    </source>
</reference>
<dbReference type="InterPro" id="IPR013103">
    <property type="entry name" value="RVT_2"/>
</dbReference>
<feature type="non-terminal residue" evidence="2">
    <location>
        <position position="1"/>
    </location>
</feature>
<name>A0A0L6VUQ6_9BASI</name>
<dbReference type="VEuPathDB" id="FungiDB:VP01_10292g1"/>
<sequence>RKAPFLKLNKSLYGLRQAPKNWYDTLTSWFLEIHYEPSLSDACLYIHKDKDSFIFFHVDDMIVVGRTDEFEDLFLKRFPNSSAHEPDTLLGMNLDITPEAISLSQPSLIQKGLELLEMTECKPVKTPLNPGVQLHTADEEDHQKFLNLGINYRTFTGILNYLACRTRPDLASAVSILSRFNQRPGMSHWKAMLHCWKYLKGTQDCGLLLKPEPDTIA</sequence>
<dbReference type="OrthoDB" id="3028009at2759"/>
<gene>
    <name evidence="2" type="ORF">VP01_10292g1</name>
</gene>